<dbReference type="EMBL" id="JAGTPG010000002">
    <property type="protein sequence ID" value="MBR8640593.1"/>
    <property type="molecule type" value="Genomic_DNA"/>
</dbReference>
<protein>
    <recommendedName>
        <fullName evidence="3">DUF1795 domain-containing protein</fullName>
    </recommendedName>
</protein>
<evidence type="ECO:0000313" key="1">
    <source>
        <dbReference type="EMBL" id="MBR8640593.1"/>
    </source>
</evidence>
<proteinExistence type="predicted"/>
<organism evidence="1 2">
    <name type="scientific">Streptomyces tuirus</name>
    <dbReference type="NCBI Taxonomy" id="68278"/>
    <lineage>
        <taxon>Bacteria</taxon>
        <taxon>Bacillati</taxon>
        <taxon>Actinomycetota</taxon>
        <taxon>Actinomycetes</taxon>
        <taxon>Kitasatosporales</taxon>
        <taxon>Streptomycetaceae</taxon>
        <taxon>Streptomyces</taxon>
    </lineage>
</organism>
<reference evidence="1 2" key="1">
    <citation type="submission" date="2021-04" db="EMBL/GenBank/DDBJ databases">
        <title>Characterization of the biosynthetic gene cluster of new lipopeptides with antitumor activity in the genome of the marine Streptomyces PHM034.</title>
        <authorList>
            <person name="Ceniceros A."/>
            <person name="Canedo L."/>
            <person name="Mendez C."/>
            <person name="Olano C."/>
            <person name="Schleissner C."/>
            <person name="Cuevas C."/>
            <person name="De La Calle F."/>
            <person name="Salas J.A."/>
        </authorList>
    </citation>
    <scope>NUCLEOTIDE SEQUENCE [LARGE SCALE GENOMIC DNA]</scope>
    <source>
        <strain evidence="1 2">PHM034</strain>
    </source>
</reference>
<evidence type="ECO:0008006" key="3">
    <source>
        <dbReference type="Google" id="ProtNLM"/>
    </source>
</evidence>
<comment type="caution">
    <text evidence="1">The sequence shown here is derived from an EMBL/GenBank/DDBJ whole genome shotgun (WGS) entry which is preliminary data.</text>
</comment>
<sequence length="193" mass="21034">MTDAMPQFTGITRYRDPLGRFSFRHPWDWAAARLDGDREGMLLTPDPADPDTCVAAWAATLPATVTPDDLPSLRNGLDTGLSTLPGLEVLAAEEETVGGAVRLERAVTFRAGEAGEDVVRQRRVWTLYAGRTQLVFIAQGSTRSAYAYWLPMTNYCWATLELGEDVWSGTDVDHAQGSGWGAADARDERAGVS</sequence>
<name>A0A941J005_9ACTN</name>
<accession>A0A941J005</accession>
<evidence type="ECO:0000313" key="2">
    <source>
        <dbReference type="Proteomes" id="UP000682308"/>
    </source>
</evidence>
<keyword evidence="2" id="KW-1185">Reference proteome</keyword>
<dbReference type="AlphaFoldDB" id="A0A941J005"/>
<gene>
    <name evidence="1" type="ORF">KEF29_17865</name>
</gene>
<dbReference type="Proteomes" id="UP000682308">
    <property type="component" value="Unassembled WGS sequence"/>
</dbReference>